<sequence length="48" mass="5270">MILHFRGGELFCLLTVLPVSSSTLLWMAVHSTTIQSSVLTVKHTDMAP</sequence>
<accession>A0ABN9EKZ8</accession>
<dbReference type="EMBL" id="CATNWA010015651">
    <property type="protein sequence ID" value="CAI9585474.1"/>
    <property type="molecule type" value="Genomic_DNA"/>
</dbReference>
<gene>
    <name evidence="1" type="ORF">SPARVUS_LOCUS10178486</name>
</gene>
<reference evidence="1" key="1">
    <citation type="submission" date="2023-05" db="EMBL/GenBank/DDBJ databases">
        <authorList>
            <person name="Stuckert A."/>
        </authorList>
    </citation>
    <scope>NUCLEOTIDE SEQUENCE</scope>
</reference>
<protein>
    <submittedName>
        <fullName evidence="1">Uncharacterized protein</fullName>
    </submittedName>
</protein>
<dbReference type="Proteomes" id="UP001162483">
    <property type="component" value="Unassembled WGS sequence"/>
</dbReference>
<evidence type="ECO:0000313" key="2">
    <source>
        <dbReference type="Proteomes" id="UP001162483"/>
    </source>
</evidence>
<organism evidence="1 2">
    <name type="scientific">Staurois parvus</name>
    <dbReference type="NCBI Taxonomy" id="386267"/>
    <lineage>
        <taxon>Eukaryota</taxon>
        <taxon>Metazoa</taxon>
        <taxon>Chordata</taxon>
        <taxon>Craniata</taxon>
        <taxon>Vertebrata</taxon>
        <taxon>Euteleostomi</taxon>
        <taxon>Amphibia</taxon>
        <taxon>Batrachia</taxon>
        <taxon>Anura</taxon>
        <taxon>Neobatrachia</taxon>
        <taxon>Ranoidea</taxon>
        <taxon>Ranidae</taxon>
        <taxon>Staurois</taxon>
    </lineage>
</organism>
<proteinExistence type="predicted"/>
<evidence type="ECO:0000313" key="1">
    <source>
        <dbReference type="EMBL" id="CAI9585474.1"/>
    </source>
</evidence>
<comment type="caution">
    <text evidence="1">The sequence shown here is derived from an EMBL/GenBank/DDBJ whole genome shotgun (WGS) entry which is preliminary data.</text>
</comment>
<name>A0ABN9EKZ8_9NEOB</name>
<keyword evidence="2" id="KW-1185">Reference proteome</keyword>